<keyword evidence="12" id="KW-1185">Reference proteome</keyword>
<dbReference type="OMA" id="GMEINEQ"/>
<dbReference type="GO" id="GO:0015271">
    <property type="term" value="F:outward rectifier potassium channel activity"/>
    <property type="evidence" value="ECO:0000318"/>
    <property type="project" value="GO_Central"/>
</dbReference>
<evidence type="ECO:0000256" key="4">
    <source>
        <dbReference type="ARBA" id="ARBA00022989"/>
    </source>
</evidence>
<feature type="transmembrane region" description="Helical" evidence="9">
    <location>
        <begin position="109"/>
        <end position="129"/>
    </location>
</feature>
<evidence type="ECO:0000313" key="12">
    <source>
        <dbReference type="Proteomes" id="UP000001593"/>
    </source>
</evidence>
<evidence type="ECO:0000256" key="3">
    <source>
        <dbReference type="ARBA" id="ARBA00022692"/>
    </source>
</evidence>
<feature type="transmembrane region" description="Helical" evidence="9">
    <location>
        <begin position="6"/>
        <end position="27"/>
    </location>
</feature>
<dbReference type="InterPro" id="IPR003280">
    <property type="entry name" value="2pore_dom_K_chnl"/>
</dbReference>
<dbReference type="HOGENOM" id="CLU_916165_0_0_1"/>
<dbReference type="KEGG" id="nve:5514758"/>
<keyword evidence="4 9" id="KW-1133">Transmembrane helix</keyword>
<evidence type="ECO:0000256" key="1">
    <source>
        <dbReference type="ARBA" id="ARBA00004141"/>
    </source>
</evidence>
<dbReference type="eggNOG" id="KOG4404">
    <property type="taxonomic scope" value="Eukaryota"/>
</dbReference>
<comment type="similarity">
    <text evidence="8">Belongs to the two pore domain potassium channel (TC 1.A.1.8) family.</text>
</comment>
<dbReference type="GO" id="GO:0005886">
    <property type="term" value="C:plasma membrane"/>
    <property type="evidence" value="ECO:0000318"/>
    <property type="project" value="GO_Central"/>
</dbReference>
<evidence type="ECO:0000256" key="9">
    <source>
        <dbReference type="SAM" id="Phobius"/>
    </source>
</evidence>
<feature type="domain" description="Potassium channel" evidence="10">
    <location>
        <begin position="169"/>
        <end position="244"/>
    </location>
</feature>
<dbReference type="PhylomeDB" id="A7S0F6"/>
<dbReference type="FunFam" id="1.10.287.70:FF:000353">
    <property type="entry name" value="Predicted protein"/>
    <property type="match status" value="1"/>
</dbReference>
<dbReference type="Gene3D" id="1.10.287.70">
    <property type="match status" value="1"/>
</dbReference>
<keyword evidence="7 8" id="KW-0407">Ion channel</keyword>
<evidence type="ECO:0000256" key="6">
    <source>
        <dbReference type="ARBA" id="ARBA00023136"/>
    </source>
</evidence>
<protein>
    <recommendedName>
        <fullName evidence="10">Potassium channel domain-containing protein</fullName>
    </recommendedName>
</protein>
<dbReference type="PANTHER" id="PTHR11003:SF345">
    <property type="entry name" value="TWIK FAMILY OF POTASSIUM CHANNELS PROTEIN 18"/>
    <property type="match status" value="1"/>
</dbReference>
<evidence type="ECO:0000259" key="10">
    <source>
        <dbReference type="Pfam" id="PF07885"/>
    </source>
</evidence>
<evidence type="ECO:0000256" key="7">
    <source>
        <dbReference type="ARBA" id="ARBA00023303"/>
    </source>
</evidence>
<feature type="domain" description="Potassium channel" evidence="10">
    <location>
        <begin position="75"/>
        <end position="131"/>
    </location>
</feature>
<accession>A7S0F6</accession>
<comment type="subcellular location">
    <subcellularLocation>
        <location evidence="1">Membrane</location>
        <topology evidence="1">Multi-pass membrane protein</topology>
    </subcellularLocation>
</comment>
<evidence type="ECO:0000256" key="5">
    <source>
        <dbReference type="ARBA" id="ARBA00023065"/>
    </source>
</evidence>
<name>A7S0F6_NEMVE</name>
<dbReference type="PRINTS" id="PR01333">
    <property type="entry name" value="2POREKCHANEL"/>
</dbReference>
<feature type="transmembrane region" description="Helical" evidence="9">
    <location>
        <begin position="217"/>
        <end position="239"/>
    </location>
</feature>
<dbReference type="OrthoDB" id="297496at2759"/>
<keyword evidence="2 8" id="KW-0813">Transport</keyword>
<proteinExistence type="inferred from homology"/>
<dbReference type="PANTHER" id="PTHR11003">
    <property type="entry name" value="POTASSIUM CHANNEL, SUBFAMILY K"/>
    <property type="match status" value="1"/>
</dbReference>
<feature type="transmembrane region" description="Helical" evidence="9">
    <location>
        <begin position="192"/>
        <end position="211"/>
    </location>
</feature>
<dbReference type="Proteomes" id="UP000001593">
    <property type="component" value="Unassembled WGS sequence"/>
</dbReference>
<dbReference type="SUPFAM" id="SSF81324">
    <property type="entry name" value="Voltage-gated potassium channels"/>
    <property type="match status" value="2"/>
</dbReference>
<reference evidence="11 12" key="1">
    <citation type="journal article" date="2007" name="Science">
        <title>Sea anemone genome reveals ancestral eumetazoan gene repertoire and genomic organization.</title>
        <authorList>
            <person name="Putnam N.H."/>
            <person name="Srivastava M."/>
            <person name="Hellsten U."/>
            <person name="Dirks B."/>
            <person name="Chapman J."/>
            <person name="Salamov A."/>
            <person name="Terry A."/>
            <person name="Shapiro H."/>
            <person name="Lindquist E."/>
            <person name="Kapitonov V.V."/>
            <person name="Jurka J."/>
            <person name="Genikhovich G."/>
            <person name="Grigoriev I.V."/>
            <person name="Lucas S.M."/>
            <person name="Steele R.E."/>
            <person name="Finnerty J.R."/>
            <person name="Technau U."/>
            <person name="Martindale M.Q."/>
            <person name="Rokhsar D.S."/>
        </authorList>
    </citation>
    <scope>NUCLEOTIDE SEQUENCE [LARGE SCALE GENOMIC DNA]</scope>
    <source>
        <strain evidence="12">CH2 X CH6</strain>
    </source>
</reference>
<dbReference type="AlphaFoldDB" id="A7S0F6"/>
<gene>
    <name evidence="11" type="ORF">NEMVEDRAFT_v1g204872</name>
</gene>
<dbReference type="GO" id="GO:0022841">
    <property type="term" value="F:potassium ion leak channel activity"/>
    <property type="evidence" value="ECO:0000318"/>
    <property type="project" value="GO_Central"/>
</dbReference>
<evidence type="ECO:0000313" key="11">
    <source>
        <dbReference type="EMBL" id="EDO42865.1"/>
    </source>
</evidence>
<dbReference type="EMBL" id="DS469560">
    <property type="protein sequence ID" value="EDO42865.1"/>
    <property type="molecule type" value="Genomic_DNA"/>
</dbReference>
<evidence type="ECO:0000256" key="8">
    <source>
        <dbReference type="RuleBase" id="RU003857"/>
    </source>
</evidence>
<dbReference type="InParanoid" id="A7S0F6"/>
<dbReference type="InterPro" id="IPR013099">
    <property type="entry name" value="K_chnl_dom"/>
</dbReference>
<dbReference type="Pfam" id="PF07885">
    <property type="entry name" value="Ion_trans_2"/>
    <property type="match status" value="2"/>
</dbReference>
<organism evidence="11 12">
    <name type="scientific">Nematostella vectensis</name>
    <name type="common">Starlet sea anemone</name>
    <dbReference type="NCBI Taxonomy" id="45351"/>
    <lineage>
        <taxon>Eukaryota</taxon>
        <taxon>Metazoa</taxon>
        <taxon>Cnidaria</taxon>
        <taxon>Anthozoa</taxon>
        <taxon>Hexacorallia</taxon>
        <taxon>Actiniaria</taxon>
        <taxon>Edwardsiidae</taxon>
        <taxon>Nematostella</taxon>
    </lineage>
</organism>
<dbReference type="GO" id="GO:0071805">
    <property type="term" value="P:potassium ion transmembrane transport"/>
    <property type="evidence" value="ECO:0000318"/>
    <property type="project" value="GO_Central"/>
</dbReference>
<feature type="transmembrane region" description="Helical" evidence="9">
    <location>
        <begin position="162"/>
        <end position="180"/>
    </location>
</feature>
<keyword evidence="5 8" id="KW-0406">Ion transport</keyword>
<keyword evidence="3 8" id="KW-0812">Transmembrane</keyword>
<sequence length="304" mass="33445">MALLTIFLRSLLFIAYLSIGMVTFMRLEGDNQLSEQKKKEHMQEKLMKNMTTQFNMSKEEFSQFVSIAVQAHANPSVEWDPFNTFEFTLQTVTTIGYGTITPKTDGGRLLCIFYALFGIPVAALLLQALGKSHHALVSATIKAVESKCTSGKEVVYQEEKCVLGTLISFIFMICIGAWIYTNEEGTYLEGTYAWFITFTTIGYGDIVPGGHSKNPGYIWVRLIVIMLGLTVTASVLTAISSCLEKRDVKALTCSGCPAGCLVKLGCPAGRCYGHSVGSPGTYRSDPVFELDNSGRIQEDEEKNA</sequence>
<evidence type="ECO:0000256" key="2">
    <source>
        <dbReference type="ARBA" id="ARBA00022448"/>
    </source>
</evidence>
<keyword evidence="6 9" id="KW-0472">Membrane</keyword>